<accession>A0AAD1X5V7</accession>
<reference evidence="1" key="1">
    <citation type="submission" date="2023-07" db="EMBL/GenBank/DDBJ databases">
        <authorList>
            <consortium name="AG Swart"/>
            <person name="Singh M."/>
            <person name="Singh A."/>
            <person name="Seah K."/>
            <person name="Emmerich C."/>
        </authorList>
    </citation>
    <scope>NUCLEOTIDE SEQUENCE</scope>
    <source>
        <strain evidence="1">DP1</strain>
    </source>
</reference>
<proteinExistence type="predicted"/>
<dbReference type="EMBL" id="CAMPGE010001156">
    <property type="protein sequence ID" value="CAI2359927.1"/>
    <property type="molecule type" value="Genomic_DNA"/>
</dbReference>
<sequence>MEKSIRNLQERNTEIVSQEKYNLKKSEEQNFQCCCSAYYNIFSCEIDANLLDSHGKRQFGEIDIMFEAPQYLKYLQKLKLIKLTDITNINLINIKNRNKHILNFIDFTFPSKASYMWVACSNSLNQNKSYYFNSLIKICYKVTQNAAFYNLTLSASQLKRLVAACRHVQRLSLGSCSLSVPRAPDFSRALENCKIERISLIGSGNTNSSNWKYNFDEFVNLIQGLSSSSHLRLSLSEVNLSSCELEQTKAKEIFIKNQLEGVKIINEG</sequence>
<name>A0AAD1X5V7_EUPCR</name>
<comment type="caution">
    <text evidence="1">The sequence shown here is derived from an EMBL/GenBank/DDBJ whole genome shotgun (WGS) entry which is preliminary data.</text>
</comment>
<dbReference type="Gene3D" id="3.80.10.10">
    <property type="entry name" value="Ribonuclease Inhibitor"/>
    <property type="match status" value="1"/>
</dbReference>
<evidence type="ECO:0000313" key="2">
    <source>
        <dbReference type="Proteomes" id="UP001295684"/>
    </source>
</evidence>
<keyword evidence="2" id="KW-1185">Reference proteome</keyword>
<dbReference type="AlphaFoldDB" id="A0AAD1X5V7"/>
<dbReference type="Proteomes" id="UP001295684">
    <property type="component" value="Unassembled WGS sequence"/>
</dbReference>
<dbReference type="InterPro" id="IPR032675">
    <property type="entry name" value="LRR_dom_sf"/>
</dbReference>
<protein>
    <submittedName>
        <fullName evidence="1">Uncharacterized protein</fullName>
    </submittedName>
</protein>
<evidence type="ECO:0000313" key="1">
    <source>
        <dbReference type="EMBL" id="CAI2359927.1"/>
    </source>
</evidence>
<organism evidence="1 2">
    <name type="scientific">Euplotes crassus</name>
    <dbReference type="NCBI Taxonomy" id="5936"/>
    <lineage>
        <taxon>Eukaryota</taxon>
        <taxon>Sar</taxon>
        <taxon>Alveolata</taxon>
        <taxon>Ciliophora</taxon>
        <taxon>Intramacronucleata</taxon>
        <taxon>Spirotrichea</taxon>
        <taxon>Hypotrichia</taxon>
        <taxon>Euplotida</taxon>
        <taxon>Euplotidae</taxon>
        <taxon>Moneuplotes</taxon>
    </lineage>
</organism>
<gene>
    <name evidence="1" type="ORF">ECRASSUSDP1_LOCUS1221</name>
</gene>